<reference evidence="1" key="1">
    <citation type="submission" date="2022-06" db="EMBL/GenBank/DDBJ databases">
        <title>Sequencing the genomes of 1000 actinobacteria strains.</title>
        <authorList>
            <person name="Klenk H.-P."/>
        </authorList>
    </citation>
    <scope>NUCLEOTIDE SEQUENCE</scope>
    <source>
        <strain evidence="1">DSM 46694</strain>
    </source>
</reference>
<dbReference type="Proteomes" id="UP001139648">
    <property type="component" value="Unassembled WGS sequence"/>
</dbReference>
<evidence type="ECO:0000313" key="1">
    <source>
        <dbReference type="EMBL" id="MCP2365340.1"/>
    </source>
</evidence>
<protein>
    <recommendedName>
        <fullName evidence="3">Transposase</fullName>
    </recommendedName>
</protein>
<accession>A0A9X2GWQ5</accession>
<dbReference type="AlphaFoldDB" id="A0A9X2GWQ5"/>
<gene>
    <name evidence="1" type="ORF">HD597_012360</name>
</gene>
<keyword evidence="2" id="KW-1185">Reference proteome</keyword>
<organism evidence="1 2">
    <name type="scientific">Nonomuraea thailandensis</name>
    <dbReference type="NCBI Taxonomy" id="1188745"/>
    <lineage>
        <taxon>Bacteria</taxon>
        <taxon>Bacillati</taxon>
        <taxon>Actinomycetota</taxon>
        <taxon>Actinomycetes</taxon>
        <taxon>Streptosporangiales</taxon>
        <taxon>Streptosporangiaceae</taxon>
        <taxon>Nonomuraea</taxon>
    </lineage>
</organism>
<evidence type="ECO:0008006" key="3">
    <source>
        <dbReference type="Google" id="ProtNLM"/>
    </source>
</evidence>
<dbReference type="EMBL" id="JAMZEB010000002">
    <property type="protein sequence ID" value="MCP2365340.1"/>
    <property type="molecule type" value="Genomic_DNA"/>
</dbReference>
<proteinExistence type="predicted"/>
<comment type="caution">
    <text evidence="1">The sequence shown here is derived from an EMBL/GenBank/DDBJ whole genome shotgun (WGS) entry which is preliminary data.</text>
</comment>
<name>A0A9X2GWQ5_9ACTN</name>
<sequence length="60" mass="7150">MFGLLTVLIRADLSKEVELLVLRQENRVLGRQHGERPGWNHVDRLWLTALSRLTRHYRET</sequence>
<evidence type="ECO:0000313" key="2">
    <source>
        <dbReference type="Proteomes" id="UP001139648"/>
    </source>
</evidence>
<dbReference type="RefSeq" id="WP_253758539.1">
    <property type="nucleotide sequence ID" value="NZ_BAABKA010000005.1"/>
</dbReference>